<dbReference type="RefSeq" id="WP_189515003.1">
    <property type="nucleotide sequence ID" value="NZ_BMXG01000012.1"/>
</dbReference>
<feature type="transmembrane region" description="Helical" evidence="2">
    <location>
        <begin position="27"/>
        <end position="48"/>
    </location>
</feature>
<reference evidence="3" key="2">
    <citation type="submission" date="2020-09" db="EMBL/GenBank/DDBJ databases">
        <authorList>
            <person name="Sun Q."/>
            <person name="Kim S."/>
        </authorList>
    </citation>
    <scope>NUCLEOTIDE SEQUENCE</scope>
    <source>
        <strain evidence="3">KCTC 12870</strain>
    </source>
</reference>
<dbReference type="Proteomes" id="UP000642829">
    <property type="component" value="Unassembled WGS sequence"/>
</dbReference>
<gene>
    <name evidence="3" type="primary">yiaV</name>
    <name evidence="3" type="ORF">GCM10007047_21730</name>
</gene>
<keyword evidence="2" id="KW-0472">Membrane</keyword>
<evidence type="ECO:0000313" key="3">
    <source>
        <dbReference type="EMBL" id="GHC04558.1"/>
    </source>
</evidence>
<protein>
    <submittedName>
        <fullName evidence="3">MFP transporter</fullName>
    </submittedName>
</protein>
<dbReference type="SUPFAM" id="SSF111369">
    <property type="entry name" value="HlyD-like secretion proteins"/>
    <property type="match status" value="2"/>
</dbReference>
<reference evidence="3" key="1">
    <citation type="journal article" date="2014" name="Int. J. Syst. Evol. Microbiol.">
        <title>Complete genome sequence of Corynebacterium casei LMG S-19264T (=DSM 44701T), isolated from a smear-ripened cheese.</title>
        <authorList>
            <consortium name="US DOE Joint Genome Institute (JGI-PGF)"/>
            <person name="Walter F."/>
            <person name="Albersmeier A."/>
            <person name="Kalinowski J."/>
            <person name="Ruckert C."/>
        </authorList>
    </citation>
    <scope>NUCLEOTIDE SEQUENCE</scope>
    <source>
        <strain evidence="3">KCTC 12870</strain>
    </source>
</reference>
<dbReference type="InterPro" id="IPR050739">
    <property type="entry name" value="MFP"/>
</dbReference>
<sequence>MELLVTIAYYFFIRLIFFDYKLLRFNLFWKFIVIGLYCMAALTEILFLGQFTPYSKFAFVQSYVVQMAPEYGGMVEEVYVHANENVKKGDPLFKMNPESLQDKVKEYEAQLVLAKTTVASLEAQVAEAQARVGQAQAQLALSKVKLAELSKAKQKNAVSTIRIQQEEQNVKNAEAQLAVDQAELHVAEVTYDAMLDDQHAQVAEIEAQLATAKYNLKHTVIRAPSDGYVPNMQLYPGAFTRIKQPIMPFVNSEEHWIVGNFDQRGMQHVQVGDKAEVAFEMYPGQVFEAEVVSIAWASAGAQGIPSGQLPNEWMNHPSLQFAMRLKLTEENPKYPMHFGASALIAVYTKDTSDVLILIRQLEIRSESFLNYLFNPF</sequence>
<keyword evidence="2" id="KW-1133">Transmembrane helix</keyword>
<dbReference type="PRINTS" id="PR01490">
    <property type="entry name" value="RTXTOXIND"/>
</dbReference>
<comment type="caution">
    <text evidence="3">The sequence shown here is derived from an EMBL/GenBank/DDBJ whole genome shotgun (WGS) entry which is preliminary data.</text>
</comment>
<dbReference type="Gene3D" id="2.40.50.100">
    <property type="match status" value="1"/>
</dbReference>
<keyword evidence="1" id="KW-0175">Coiled coil</keyword>
<keyword evidence="4" id="KW-1185">Reference proteome</keyword>
<evidence type="ECO:0000256" key="2">
    <source>
        <dbReference type="SAM" id="Phobius"/>
    </source>
</evidence>
<evidence type="ECO:0000256" key="1">
    <source>
        <dbReference type="SAM" id="Coils"/>
    </source>
</evidence>
<dbReference type="AlphaFoldDB" id="A0A8J3GEL8"/>
<organism evidence="3 4">
    <name type="scientific">Cerasicoccus arenae</name>
    <dbReference type="NCBI Taxonomy" id="424488"/>
    <lineage>
        <taxon>Bacteria</taxon>
        <taxon>Pseudomonadati</taxon>
        <taxon>Verrucomicrobiota</taxon>
        <taxon>Opitutia</taxon>
        <taxon>Puniceicoccales</taxon>
        <taxon>Cerasicoccaceae</taxon>
        <taxon>Cerasicoccus</taxon>
    </lineage>
</organism>
<accession>A0A8J3GEL8</accession>
<evidence type="ECO:0000313" key="4">
    <source>
        <dbReference type="Proteomes" id="UP000642829"/>
    </source>
</evidence>
<keyword evidence="2" id="KW-0812">Transmembrane</keyword>
<dbReference type="PANTHER" id="PTHR30386">
    <property type="entry name" value="MEMBRANE FUSION SUBUNIT OF EMRAB-TOLC MULTIDRUG EFFLUX PUMP"/>
    <property type="match status" value="1"/>
</dbReference>
<dbReference type="Gene3D" id="2.40.30.170">
    <property type="match status" value="1"/>
</dbReference>
<feature type="coiled-coil region" evidence="1">
    <location>
        <begin position="104"/>
        <end position="183"/>
    </location>
</feature>
<proteinExistence type="predicted"/>
<dbReference type="EMBL" id="BMXG01000012">
    <property type="protein sequence ID" value="GHC04558.1"/>
    <property type="molecule type" value="Genomic_DNA"/>
</dbReference>
<name>A0A8J3GEL8_9BACT</name>